<organism evidence="8 9">
    <name type="scientific">Juglans regia</name>
    <name type="common">English walnut</name>
    <dbReference type="NCBI Taxonomy" id="51240"/>
    <lineage>
        <taxon>Eukaryota</taxon>
        <taxon>Viridiplantae</taxon>
        <taxon>Streptophyta</taxon>
        <taxon>Embryophyta</taxon>
        <taxon>Tracheophyta</taxon>
        <taxon>Spermatophyta</taxon>
        <taxon>Magnoliopsida</taxon>
        <taxon>eudicotyledons</taxon>
        <taxon>Gunneridae</taxon>
        <taxon>Pentapetalae</taxon>
        <taxon>rosids</taxon>
        <taxon>fabids</taxon>
        <taxon>Fagales</taxon>
        <taxon>Juglandaceae</taxon>
        <taxon>Juglans</taxon>
    </lineage>
</organism>
<dbReference type="FunFam" id="1.10.10.10:FF:000322">
    <property type="entry name" value="Probable disease resistance protein At1g63360"/>
    <property type="match status" value="1"/>
</dbReference>
<dbReference type="Pfam" id="PF18052">
    <property type="entry name" value="Rx_N"/>
    <property type="match status" value="1"/>
</dbReference>
<dbReference type="RefSeq" id="XP_035541233.1">
    <property type="nucleotide sequence ID" value="XM_035685340.1"/>
</dbReference>
<dbReference type="Gene3D" id="1.10.10.10">
    <property type="entry name" value="Winged helix-like DNA-binding domain superfamily/Winged helix DNA-binding domain"/>
    <property type="match status" value="1"/>
</dbReference>
<evidence type="ECO:0000313" key="8">
    <source>
        <dbReference type="Proteomes" id="UP000235220"/>
    </source>
</evidence>
<evidence type="ECO:0000259" key="5">
    <source>
        <dbReference type="Pfam" id="PF00931"/>
    </source>
</evidence>
<dbReference type="Pfam" id="PF23559">
    <property type="entry name" value="WHD_DRP"/>
    <property type="match status" value="1"/>
</dbReference>
<evidence type="ECO:0000256" key="3">
    <source>
        <dbReference type="ARBA" id="ARBA00022821"/>
    </source>
</evidence>
<proteinExistence type="predicted"/>
<gene>
    <name evidence="9" type="primary">LOC109010577</name>
</gene>
<dbReference type="Gene3D" id="1.10.8.430">
    <property type="entry name" value="Helical domain of apoptotic protease-activating factors"/>
    <property type="match status" value="1"/>
</dbReference>
<keyword evidence="8" id="KW-1185">Reference proteome</keyword>
<dbReference type="InterPro" id="IPR002182">
    <property type="entry name" value="NB-ARC"/>
</dbReference>
<dbReference type="PANTHER" id="PTHR36766">
    <property type="entry name" value="PLANT BROAD-SPECTRUM MILDEW RESISTANCE PROTEIN RPW8"/>
    <property type="match status" value="1"/>
</dbReference>
<dbReference type="PRINTS" id="PR00364">
    <property type="entry name" value="DISEASERSIST"/>
</dbReference>
<keyword evidence="1" id="KW-0677">Repeat</keyword>
<evidence type="ECO:0000256" key="4">
    <source>
        <dbReference type="ARBA" id="ARBA00022840"/>
    </source>
</evidence>
<protein>
    <submittedName>
        <fullName evidence="9">Disease resistance RPP13-like protein 1</fullName>
    </submittedName>
</protein>
<feature type="domain" description="Disease resistance protein winged helix" evidence="7">
    <location>
        <begin position="416"/>
        <end position="470"/>
    </location>
</feature>
<evidence type="ECO:0000259" key="7">
    <source>
        <dbReference type="Pfam" id="PF23559"/>
    </source>
</evidence>
<dbReference type="InterPro" id="IPR042197">
    <property type="entry name" value="Apaf_helical"/>
</dbReference>
<dbReference type="GO" id="GO:0043531">
    <property type="term" value="F:ADP binding"/>
    <property type="evidence" value="ECO:0007669"/>
    <property type="project" value="InterPro"/>
</dbReference>
<dbReference type="GO" id="GO:0005524">
    <property type="term" value="F:ATP binding"/>
    <property type="evidence" value="ECO:0007669"/>
    <property type="project" value="UniProtKB-KW"/>
</dbReference>
<keyword evidence="2" id="KW-0547">Nucleotide-binding</keyword>
<dbReference type="GO" id="GO:0006952">
    <property type="term" value="P:defense response"/>
    <property type="evidence" value="ECO:0007669"/>
    <property type="project" value="UniProtKB-KW"/>
</dbReference>
<dbReference type="OrthoDB" id="37484at2759"/>
<dbReference type="PANTHER" id="PTHR36766:SF40">
    <property type="entry name" value="DISEASE RESISTANCE PROTEIN RGA3"/>
    <property type="match status" value="1"/>
</dbReference>
<dbReference type="SUPFAM" id="SSF52540">
    <property type="entry name" value="P-loop containing nucleoside triphosphate hydrolases"/>
    <property type="match status" value="1"/>
</dbReference>
<sequence length="477" mass="54399">MAAELVGGAVLSAFLQVLFHRMTSRQVVGYIQGKKLNDRLLKKLKITLLSVNAVINDAEEKQFRDTLVKEWLLELKDAVYDAEDLWDEIATEALKCQQPNANSGGTLNQIRPKIEEVLDRLEFIAKQKDVLGLKHGVGEKSWKMSTTSLVEESHVYGRDEDREAIINLLLSDDVNSNNICVIPIVGMAGIGKTTLAQVVYNDVKVKENFEFAAWICVSEEFDVSRITKTILEAVTSVCCDFKDLNLLQLKLKEELSGKKFLLVLDDVWNESYYNWEALRRAFTSGTQGSKIIVTTRNESVASVMRTVPNHHLNQLTDEDCWLLFAKYAFPNGNSDANPILERIGRDIVKRCQGLPLAAKTLGCLLRFKVDADEWDSILKSDIWELSDDQSNILPALRLSYYYLPSHLKRCFTYCSIFPKDYKFKKEQLIQLWMAEDLLQQPKRNKRLEQVGDEYFHELVSRSFFQRSAGENSCFIGG</sequence>
<keyword evidence="4" id="KW-0067">ATP-binding</keyword>
<feature type="domain" description="NB-ARC" evidence="5">
    <location>
        <begin position="161"/>
        <end position="331"/>
    </location>
</feature>
<dbReference type="InParanoid" id="A0A6P9EA75"/>
<dbReference type="GeneID" id="109010577"/>
<name>A0A6P9EA75_JUGRE</name>
<reference evidence="9" key="1">
    <citation type="submission" date="2025-08" db="UniProtKB">
        <authorList>
            <consortium name="RefSeq"/>
        </authorList>
    </citation>
    <scope>IDENTIFICATION</scope>
    <source>
        <tissue evidence="9">Leaves</tissue>
    </source>
</reference>
<dbReference type="Pfam" id="PF00931">
    <property type="entry name" value="NB-ARC"/>
    <property type="match status" value="1"/>
</dbReference>
<dbReference type="KEGG" id="jre:109010577"/>
<keyword evidence="3" id="KW-0611">Plant defense</keyword>
<dbReference type="InterPro" id="IPR041118">
    <property type="entry name" value="Rx_N"/>
</dbReference>
<evidence type="ECO:0000256" key="1">
    <source>
        <dbReference type="ARBA" id="ARBA00022737"/>
    </source>
</evidence>
<dbReference type="InterPro" id="IPR027417">
    <property type="entry name" value="P-loop_NTPase"/>
</dbReference>
<dbReference type="InterPro" id="IPR058922">
    <property type="entry name" value="WHD_DRP"/>
</dbReference>
<dbReference type="Proteomes" id="UP000235220">
    <property type="component" value="Chromosome 14"/>
</dbReference>
<dbReference type="InterPro" id="IPR036388">
    <property type="entry name" value="WH-like_DNA-bd_sf"/>
</dbReference>
<evidence type="ECO:0000256" key="2">
    <source>
        <dbReference type="ARBA" id="ARBA00022741"/>
    </source>
</evidence>
<dbReference type="Gene3D" id="3.40.50.300">
    <property type="entry name" value="P-loop containing nucleotide triphosphate hydrolases"/>
    <property type="match status" value="1"/>
</dbReference>
<evidence type="ECO:0000313" key="9">
    <source>
        <dbReference type="RefSeq" id="XP_035541233.1"/>
    </source>
</evidence>
<dbReference type="FunFam" id="3.40.50.300:FF:001091">
    <property type="entry name" value="Probable disease resistance protein At1g61300"/>
    <property type="match status" value="1"/>
</dbReference>
<feature type="domain" description="Disease resistance N-terminal" evidence="6">
    <location>
        <begin position="10"/>
        <end position="99"/>
    </location>
</feature>
<dbReference type="AlphaFoldDB" id="A0A6P9EA75"/>
<accession>A0A6P9EA75</accession>
<dbReference type="Gene3D" id="1.20.5.4130">
    <property type="match status" value="1"/>
</dbReference>
<evidence type="ECO:0000259" key="6">
    <source>
        <dbReference type="Pfam" id="PF18052"/>
    </source>
</evidence>